<evidence type="ECO:0000313" key="4">
    <source>
        <dbReference type="Proteomes" id="UP000664132"/>
    </source>
</evidence>
<dbReference type="Proteomes" id="UP000664132">
    <property type="component" value="Unassembled WGS sequence"/>
</dbReference>
<dbReference type="PANTHER" id="PTHR24148">
    <property type="entry name" value="ANKYRIN REPEAT DOMAIN-CONTAINING PROTEIN 39 HOMOLOG-RELATED"/>
    <property type="match status" value="1"/>
</dbReference>
<name>A0A8H7TLY8_9HELO</name>
<dbReference type="Pfam" id="PF26639">
    <property type="entry name" value="Het-6_barrel"/>
    <property type="match status" value="1"/>
</dbReference>
<proteinExistence type="predicted"/>
<gene>
    <name evidence="3" type="ORF">IFR04_005167</name>
</gene>
<dbReference type="InterPro" id="IPR052895">
    <property type="entry name" value="HetReg/Transcr_Mod"/>
</dbReference>
<evidence type="ECO:0000259" key="2">
    <source>
        <dbReference type="Pfam" id="PF06985"/>
    </source>
</evidence>
<dbReference type="AlphaFoldDB" id="A0A8H7TLY8"/>
<evidence type="ECO:0000313" key="3">
    <source>
        <dbReference type="EMBL" id="KAG4421667.1"/>
    </source>
</evidence>
<protein>
    <recommendedName>
        <fullName evidence="2">Heterokaryon incompatibility domain-containing protein</fullName>
    </recommendedName>
</protein>
<evidence type="ECO:0000256" key="1">
    <source>
        <dbReference type="SAM" id="MobiDB-lite"/>
    </source>
</evidence>
<keyword evidence="4" id="KW-1185">Reference proteome</keyword>
<dbReference type="PANTHER" id="PTHR24148:SF64">
    <property type="entry name" value="HETEROKARYON INCOMPATIBILITY DOMAIN-CONTAINING PROTEIN"/>
    <property type="match status" value="1"/>
</dbReference>
<dbReference type="EMBL" id="JAFJYH010000061">
    <property type="protein sequence ID" value="KAG4421667.1"/>
    <property type="molecule type" value="Genomic_DNA"/>
</dbReference>
<feature type="domain" description="Heterokaryon incompatibility" evidence="2">
    <location>
        <begin position="125"/>
        <end position="284"/>
    </location>
</feature>
<comment type="caution">
    <text evidence="3">The sequence shown here is derived from an EMBL/GenBank/DDBJ whole genome shotgun (WGS) entry which is preliminary data.</text>
</comment>
<organism evidence="3 4">
    <name type="scientific">Cadophora malorum</name>
    <dbReference type="NCBI Taxonomy" id="108018"/>
    <lineage>
        <taxon>Eukaryota</taxon>
        <taxon>Fungi</taxon>
        <taxon>Dikarya</taxon>
        <taxon>Ascomycota</taxon>
        <taxon>Pezizomycotina</taxon>
        <taxon>Leotiomycetes</taxon>
        <taxon>Helotiales</taxon>
        <taxon>Ploettnerulaceae</taxon>
        <taxon>Cadophora</taxon>
    </lineage>
</organism>
<feature type="region of interest" description="Disordered" evidence="1">
    <location>
        <begin position="479"/>
        <end position="501"/>
    </location>
</feature>
<dbReference type="InterPro" id="IPR010730">
    <property type="entry name" value="HET"/>
</dbReference>
<reference evidence="3" key="1">
    <citation type="submission" date="2021-02" db="EMBL/GenBank/DDBJ databases">
        <title>Genome sequence Cadophora malorum strain M34.</title>
        <authorList>
            <person name="Stefanovic E."/>
            <person name="Vu D."/>
            <person name="Scully C."/>
            <person name="Dijksterhuis J."/>
            <person name="Roader J."/>
            <person name="Houbraken J."/>
        </authorList>
    </citation>
    <scope>NUCLEOTIDE SEQUENCE</scope>
    <source>
        <strain evidence="3">M34</strain>
    </source>
</reference>
<dbReference type="OrthoDB" id="2157530at2759"/>
<accession>A0A8H7TLY8</accession>
<dbReference type="Pfam" id="PF06985">
    <property type="entry name" value="HET"/>
    <property type="match status" value="1"/>
</dbReference>
<sequence>MQVRRVVWKNILQHPSETLIKSRPHLVQAFRRRPTHRLSSTATPLRQAWDQLCRYLWQSKGRTRRISEPCQYSQFRNARPVFIYTPLPKDNANQRKIRLLTVHEAAGTEIRCSLDTVPLDEAPPYEALSYVWGDPNRTREITLDGKSFQVTTNLASALRHRRDRQKPRTLWVDAVCIDQQNAEERSSQILLMRDVFQRASKVVVWLGESTVASKAAVALIRKVDFGDGSFWEQKENQGPVAFSQDALGGLQMLLNRRSSLVGLRGIINDIASRPWWTRVWVIQEAAVARSIVVRCGSEEMPWWLFCNALSAIATLAPDLSGPSTERLILFKKRLSIHMHISRSSSRSLEDLVANTRIMVATDPKDMVYALLGLAGDVGDPSSHPICSPDYSSATSVLDVYRDFVAHCISNGSLDIICMRRNYDRLDGSWPSWVPDWTLSGISSSDSQGSGSMYHGFDMIEGDSLINKPLLMKYRGLNQMQQDPRSPPWQASRNTTPITRITKSPPTLTAKGIYIDRIQDLGEAPTFRDRRLLVCDFSPWERLMMRHFGEGPEQHMFHILDQCHKICLSKAFVLQETRNKMIKSMYKLLIIRLPMERIRGRVYARRMSNRRWRHGKYIARGYSIAQAYTRTLFLDRVLGYPRKSNEGVRYLANQTWKSAVKLGLSRKLAVGLNVLRANVLHRQLMISKKGYIGLGPVPAKKGDLICVLYGCSVPVLLRNVGKHYILVGECYVHGLMDGEALDLLAIGKATEKEFEIH</sequence>